<dbReference type="GO" id="GO:0006351">
    <property type="term" value="P:DNA-templated transcription"/>
    <property type="evidence" value="ECO:0007669"/>
    <property type="project" value="UniProtKB-UniRule"/>
</dbReference>
<feature type="region of interest" description="Disordered" evidence="6">
    <location>
        <begin position="280"/>
        <end position="312"/>
    </location>
</feature>
<keyword evidence="5" id="KW-0804">Transcription</keyword>
<evidence type="ECO:0000259" key="8">
    <source>
        <dbReference type="PROSITE" id="PS51667"/>
    </source>
</evidence>
<evidence type="ECO:0000313" key="9">
    <source>
        <dbReference type="EMBL" id="VFU54257.1"/>
    </source>
</evidence>
<keyword evidence="5" id="KW-0805">Transcription regulation</keyword>
<evidence type="ECO:0000256" key="1">
    <source>
        <dbReference type="ARBA" id="ARBA00004123"/>
    </source>
</evidence>
<feature type="region of interest" description="Disordered" evidence="6">
    <location>
        <begin position="585"/>
        <end position="605"/>
    </location>
</feature>
<feature type="short sequence motif" description="Bipartite nuclear localization signal" evidence="4">
    <location>
        <begin position="257"/>
        <end position="267"/>
    </location>
</feature>
<evidence type="ECO:0000256" key="2">
    <source>
        <dbReference type="ARBA" id="ARBA00008122"/>
    </source>
</evidence>
<feature type="domain" description="WRC" evidence="8">
    <location>
        <begin position="252"/>
        <end position="296"/>
    </location>
</feature>
<gene>
    <name evidence="9" type="ORF">SVIM_LOCUS378286</name>
</gene>
<evidence type="ECO:0000256" key="5">
    <source>
        <dbReference type="RuleBase" id="RU367127"/>
    </source>
</evidence>
<comment type="domain">
    <text evidence="5">The QLQ domain and WRC domain may be involved in protein-protein interaction and DNA-binding, respectively.</text>
</comment>
<comment type="similarity">
    <text evidence="2 5">Belongs to the GRF family.</text>
</comment>
<dbReference type="GO" id="GO:0006355">
    <property type="term" value="P:regulation of DNA-templated transcription"/>
    <property type="evidence" value="ECO:0007669"/>
    <property type="project" value="InterPro"/>
</dbReference>
<evidence type="ECO:0000256" key="3">
    <source>
        <dbReference type="ARBA" id="ARBA00023242"/>
    </source>
</evidence>
<dbReference type="InterPro" id="IPR031137">
    <property type="entry name" value="GRF"/>
</dbReference>
<comment type="function">
    <text evidence="5">Transcription activator.</text>
</comment>
<name>A0A6N2N0L8_SALVM</name>
<sequence length="626" mass="68782">MDFGVLGLEGLVGPETSSEAPSHVSPPETKQKILGSVSSKLERSASSAQDDYWRTSKMPKNNDFSVTKTMSLHQPASLLRSNYMFSDDSRQQEHMMSFSSPRPETTPFLRRDGGLVERSTQSHTASSFPYYQNTASSYIRSAGYDTGALNAGMHGTFTGVRGPFTPSQWMELEHQALIYKYITARVPVPSNLIIPLKNSTLINIFFFCPPFTPTWLILSLYLFFSPPFPSPFPIFIVGWSAFHLVYPGNNTDPEPGRCRRTDGKKWRCSRDAVGDQKYCERHINRGRHRSRKPVESQTGHAATGTASSKVVPMSNSTSKLVITSGGASNGIAMTMQQQFKILQPAAANTSADADVNRAQDARNISMMSSTINQKPDESSFSVPKQDLSMEQCSQTEFGFVSSDSLLNPSQKSSYINSKPNESFLNFNDKESQDQHAPRHFINDWPKDQSNRSVICWPEELKSDWTQLSMSIPMASSDFSSSSSSPTHEKLALSPMRLSCEFDHVQMGLRVSIDHNESSQKQTNWIPISWGTSIGGPLGEVLTTNTSHADSCKSSSALSLLREGCDGSPQLRSSPTGVLQKSAFCSLSNSSSGSSPRAESKKNNDTANLYEDVVGSIIASSSPIPSL</sequence>
<feature type="compositionally biased region" description="Low complexity" evidence="6">
    <location>
        <begin position="585"/>
        <end position="596"/>
    </location>
</feature>
<proteinExistence type="inferred from homology"/>
<reference evidence="9" key="1">
    <citation type="submission" date="2019-03" db="EMBL/GenBank/DDBJ databases">
        <authorList>
            <person name="Mank J."/>
            <person name="Almeida P."/>
        </authorList>
    </citation>
    <scope>NUCLEOTIDE SEQUENCE</scope>
    <source>
        <strain evidence="9">78183</strain>
    </source>
</reference>
<accession>A0A6N2N0L8</accession>
<dbReference type="InterPro" id="IPR014977">
    <property type="entry name" value="WRC_dom"/>
</dbReference>
<dbReference type="SMART" id="SM00951">
    <property type="entry name" value="QLQ"/>
    <property type="match status" value="1"/>
</dbReference>
<organism evidence="9">
    <name type="scientific">Salix viminalis</name>
    <name type="common">Common osier</name>
    <name type="synonym">Basket willow</name>
    <dbReference type="NCBI Taxonomy" id="40686"/>
    <lineage>
        <taxon>Eukaryota</taxon>
        <taxon>Viridiplantae</taxon>
        <taxon>Streptophyta</taxon>
        <taxon>Embryophyta</taxon>
        <taxon>Tracheophyta</taxon>
        <taxon>Spermatophyta</taxon>
        <taxon>Magnoliopsida</taxon>
        <taxon>eudicotyledons</taxon>
        <taxon>Gunneridae</taxon>
        <taxon>Pentapetalae</taxon>
        <taxon>rosids</taxon>
        <taxon>fabids</taxon>
        <taxon>Malpighiales</taxon>
        <taxon>Salicaceae</taxon>
        <taxon>Saliceae</taxon>
        <taxon>Salix</taxon>
    </lineage>
</organism>
<dbReference type="Pfam" id="PF08879">
    <property type="entry name" value="WRC"/>
    <property type="match status" value="1"/>
</dbReference>
<comment type="subcellular location">
    <subcellularLocation>
        <location evidence="1 4 5">Nucleus</location>
    </subcellularLocation>
</comment>
<keyword evidence="3 4" id="KW-0539">Nucleus</keyword>
<dbReference type="Pfam" id="PF08880">
    <property type="entry name" value="QLQ"/>
    <property type="match status" value="1"/>
</dbReference>
<feature type="compositionally biased region" description="Polar residues" evidence="6">
    <location>
        <begin position="36"/>
        <end position="49"/>
    </location>
</feature>
<dbReference type="EMBL" id="CAADRP010001830">
    <property type="protein sequence ID" value="VFU54257.1"/>
    <property type="molecule type" value="Genomic_DNA"/>
</dbReference>
<feature type="compositionally biased region" description="Polar residues" evidence="6">
    <location>
        <begin position="295"/>
        <end position="312"/>
    </location>
</feature>
<dbReference type="PANTHER" id="PTHR31602">
    <property type="entry name" value="GROWTH-REGULATING FACTOR 5"/>
    <property type="match status" value="1"/>
</dbReference>
<dbReference type="AlphaFoldDB" id="A0A6N2N0L8"/>
<dbReference type="InterPro" id="IPR014978">
    <property type="entry name" value="Gln-Leu-Gln_QLQ"/>
</dbReference>
<dbReference type="PROSITE" id="PS51667">
    <property type="entry name" value="WRC"/>
    <property type="match status" value="1"/>
</dbReference>
<dbReference type="GO" id="GO:0099402">
    <property type="term" value="P:plant organ development"/>
    <property type="evidence" value="ECO:0007669"/>
    <property type="project" value="UniProtKB-ARBA"/>
</dbReference>
<feature type="compositionally biased region" description="Low complexity" evidence="6">
    <location>
        <begin position="1"/>
        <end position="13"/>
    </location>
</feature>
<feature type="region of interest" description="Disordered" evidence="6">
    <location>
        <begin position="1"/>
        <end position="60"/>
    </location>
</feature>
<dbReference type="PANTHER" id="PTHR31602:SF42">
    <property type="entry name" value="GROWTH-REGULATING FACTOR 2"/>
    <property type="match status" value="1"/>
</dbReference>
<dbReference type="GO" id="GO:0005524">
    <property type="term" value="F:ATP binding"/>
    <property type="evidence" value="ECO:0007669"/>
    <property type="project" value="UniProtKB-UniRule"/>
</dbReference>
<dbReference type="GO" id="GO:0005634">
    <property type="term" value="C:nucleus"/>
    <property type="evidence" value="ECO:0007669"/>
    <property type="project" value="UniProtKB-SubCell"/>
</dbReference>
<protein>
    <recommendedName>
        <fullName evidence="5">Growth-regulating factor</fullName>
    </recommendedName>
</protein>
<evidence type="ECO:0000256" key="4">
    <source>
        <dbReference type="PROSITE-ProRule" id="PRU01002"/>
    </source>
</evidence>
<evidence type="ECO:0000256" key="6">
    <source>
        <dbReference type="SAM" id="MobiDB-lite"/>
    </source>
</evidence>
<keyword evidence="5" id="KW-0010">Activator</keyword>
<feature type="domain" description="QLQ" evidence="7">
    <location>
        <begin position="163"/>
        <end position="198"/>
    </location>
</feature>
<evidence type="ECO:0000259" key="7">
    <source>
        <dbReference type="PROSITE" id="PS51666"/>
    </source>
</evidence>
<dbReference type="PROSITE" id="PS51666">
    <property type="entry name" value="QLQ"/>
    <property type="match status" value="1"/>
</dbReference>
<feature type="short sequence motif" description="Bipartite nuclear localization signal" evidence="4">
    <location>
        <begin position="285"/>
        <end position="292"/>
    </location>
</feature>